<feature type="compositionally biased region" description="Low complexity" evidence="1">
    <location>
        <begin position="16"/>
        <end position="29"/>
    </location>
</feature>
<reference evidence="2" key="1">
    <citation type="journal article" date="2019" name="Sci. Rep.">
        <title>Draft genome of Tanacetum cinerariifolium, the natural source of mosquito coil.</title>
        <authorList>
            <person name="Yamashiro T."/>
            <person name="Shiraishi A."/>
            <person name="Satake H."/>
            <person name="Nakayama K."/>
        </authorList>
    </citation>
    <scope>NUCLEOTIDE SEQUENCE</scope>
</reference>
<protein>
    <submittedName>
        <fullName evidence="2">Uncharacterized protein</fullName>
    </submittedName>
</protein>
<sequence>MSDAPGLSQANQRPRSTSSSYSSSSSSSSNINTRNNNKPVSMQYKLSDGPPGISDADRRAKNSNNVDSTTEDGTADKAITIGKTARGDNS</sequence>
<feature type="compositionally biased region" description="Polar residues" evidence="1">
    <location>
        <begin position="62"/>
        <end position="72"/>
    </location>
</feature>
<dbReference type="AlphaFoldDB" id="A0A699HAW7"/>
<evidence type="ECO:0000313" key="2">
    <source>
        <dbReference type="EMBL" id="GEX79288.1"/>
    </source>
</evidence>
<organism evidence="2">
    <name type="scientific">Tanacetum cinerariifolium</name>
    <name type="common">Dalmatian daisy</name>
    <name type="synonym">Chrysanthemum cinerariifolium</name>
    <dbReference type="NCBI Taxonomy" id="118510"/>
    <lineage>
        <taxon>Eukaryota</taxon>
        <taxon>Viridiplantae</taxon>
        <taxon>Streptophyta</taxon>
        <taxon>Embryophyta</taxon>
        <taxon>Tracheophyta</taxon>
        <taxon>Spermatophyta</taxon>
        <taxon>Magnoliopsida</taxon>
        <taxon>eudicotyledons</taxon>
        <taxon>Gunneridae</taxon>
        <taxon>Pentapetalae</taxon>
        <taxon>asterids</taxon>
        <taxon>campanulids</taxon>
        <taxon>Asterales</taxon>
        <taxon>Asteraceae</taxon>
        <taxon>Asteroideae</taxon>
        <taxon>Anthemideae</taxon>
        <taxon>Anthemidinae</taxon>
        <taxon>Tanacetum</taxon>
    </lineage>
</organism>
<feature type="compositionally biased region" description="Polar residues" evidence="1">
    <location>
        <begin position="30"/>
        <end position="40"/>
    </location>
</feature>
<proteinExistence type="predicted"/>
<feature type="region of interest" description="Disordered" evidence="1">
    <location>
        <begin position="1"/>
        <end position="90"/>
    </location>
</feature>
<dbReference type="EMBL" id="BKCJ010130423">
    <property type="protein sequence ID" value="GEX79288.1"/>
    <property type="molecule type" value="Genomic_DNA"/>
</dbReference>
<accession>A0A699HAW7</accession>
<comment type="caution">
    <text evidence="2">The sequence shown here is derived from an EMBL/GenBank/DDBJ whole genome shotgun (WGS) entry which is preliminary data.</text>
</comment>
<name>A0A699HAW7_TANCI</name>
<evidence type="ECO:0000256" key="1">
    <source>
        <dbReference type="SAM" id="MobiDB-lite"/>
    </source>
</evidence>
<gene>
    <name evidence="2" type="ORF">Tci_351263</name>
</gene>